<evidence type="ECO:0000313" key="2">
    <source>
        <dbReference type="EMBL" id="MBB3968904.1"/>
    </source>
</evidence>
<dbReference type="PANTHER" id="PTHR43581">
    <property type="entry name" value="ATP/GTP PHOSPHATASE"/>
    <property type="match status" value="1"/>
</dbReference>
<reference evidence="3 4" key="1">
    <citation type="journal article" date="2016" name="Int. J. Syst. Evol. Microbiol.">
        <title>Proposal of Mucilaginibacter phyllosphaerae sp. nov. isolated from the phyllosphere of Galium album.</title>
        <authorList>
            <person name="Aydogan E.L."/>
            <person name="Busse H.J."/>
            <person name="Moser G."/>
            <person name="Muller C."/>
            <person name="Kampfer P."/>
            <person name="Glaeser S.P."/>
        </authorList>
    </citation>
    <scope>NUCLEOTIDE SEQUENCE [LARGE SCALE GENOMIC DNA]</scope>
    <source>
        <strain evidence="3 4">PP-F2FG21</strain>
    </source>
</reference>
<evidence type="ECO:0000259" key="1">
    <source>
        <dbReference type="SMART" id="SM00382"/>
    </source>
</evidence>
<evidence type="ECO:0000313" key="4">
    <source>
        <dbReference type="Proteomes" id="UP000297248"/>
    </source>
</evidence>
<keyword evidence="5" id="KW-1185">Reference proteome</keyword>
<comment type="caution">
    <text evidence="3">The sequence shown here is derived from an EMBL/GenBank/DDBJ whole genome shotgun (WGS) entry which is preliminary data.</text>
</comment>
<dbReference type="GO" id="GO:0005524">
    <property type="term" value="F:ATP binding"/>
    <property type="evidence" value="ECO:0007669"/>
    <property type="project" value="UniProtKB-KW"/>
</dbReference>
<dbReference type="OrthoDB" id="9805802at2"/>
<feature type="domain" description="AAA+ ATPase" evidence="1">
    <location>
        <begin position="22"/>
        <end position="297"/>
    </location>
</feature>
<dbReference type="Pfam" id="PF13304">
    <property type="entry name" value="AAA_21"/>
    <property type="match status" value="1"/>
</dbReference>
<dbReference type="AlphaFoldDB" id="A0A4Y8AFB3"/>
<dbReference type="Pfam" id="PF20469">
    <property type="entry name" value="OLD-like_TOPRIM"/>
    <property type="match status" value="1"/>
</dbReference>
<dbReference type="EMBL" id="JACIEG010000002">
    <property type="protein sequence ID" value="MBB3968904.1"/>
    <property type="molecule type" value="Genomic_DNA"/>
</dbReference>
<dbReference type="RefSeq" id="WP_134335519.1">
    <property type="nucleotide sequence ID" value="NZ_BMCZ01000004.1"/>
</dbReference>
<keyword evidence="3" id="KW-0067">ATP-binding</keyword>
<dbReference type="Gene3D" id="3.40.50.300">
    <property type="entry name" value="P-loop containing nucleotide triphosphate hydrolases"/>
    <property type="match status" value="1"/>
</dbReference>
<evidence type="ECO:0000313" key="3">
    <source>
        <dbReference type="EMBL" id="TEW67467.1"/>
    </source>
</evidence>
<organism evidence="3 4">
    <name type="scientific">Mucilaginibacter phyllosphaerae</name>
    <dbReference type="NCBI Taxonomy" id="1812349"/>
    <lineage>
        <taxon>Bacteria</taxon>
        <taxon>Pseudomonadati</taxon>
        <taxon>Bacteroidota</taxon>
        <taxon>Sphingobacteriia</taxon>
        <taxon>Sphingobacteriales</taxon>
        <taxon>Sphingobacteriaceae</taxon>
        <taxon>Mucilaginibacter</taxon>
    </lineage>
</organism>
<name>A0A4Y8AFB3_9SPHI</name>
<reference evidence="3" key="2">
    <citation type="submission" date="2019-03" db="EMBL/GenBank/DDBJ databases">
        <authorList>
            <person name="Yan Y.-Q."/>
            <person name="Du Z.-J."/>
        </authorList>
    </citation>
    <scope>NUCLEOTIDE SEQUENCE</scope>
    <source>
        <strain evidence="3">PP-F2FG21</strain>
    </source>
</reference>
<sequence>MKPHLWINCITFNNDYTLQLKDGSITVFVGPNNAGKSAVLKEISQLLQNSNEANKKVVKSISLSIPFDLVSVEQYLQQFLTADGVSYSTINTFTRKSDFKYTFSKFNKTLADAKGFFVQELSTDQRLTGISPPDNINRLTQPPSHPIHIIQLKDSLETKFTSYFRKAFNKDIIVNRGAGNIVPLHVGKAPAYDSINDRVSEKYLDELSKLDLLHLQGDGMKSFTNVFLNLYARDMSINIVDEPEAFLHPPQAKLLGQMISKELDFNKQFFIATHSEHFLKGLLDYAGDRLNIIRIQRNEYVNSFSLLKNDEIKNIWSDSLLRHSNILDGLFHSEVIVCESDSDCRFFSAILTAISEVNDNPVPDILFVQCGGKHRFPIVINALNKLNVPLKVIGDFDLFNNENPIRFMYEGFGGTWADIEKDFRIVKNSIDKKKPELQKDDLKESINKIISSIDGNVISDTDLKRMKDELKKASPWSEAKLNGKSFIPSGEATRAYNEINAQLESKGIFILDIGEIEAFDKSFALHGPKWVNKVLEKDLINSPDLQSARDFVSNKLLQKIVI</sequence>
<protein>
    <submittedName>
        <fullName evidence="3">ATP-binding protein</fullName>
    </submittedName>
    <submittedName>
        <fullName evidence="2">ATPase</fullName>
    </submittedName>
</protein>
<dbReference type="InterPro" id="IPR003959">
    <property type="entry name" value="ATPase_AAA_core"/>
</dbReference>
<dbReference type="Proteomes" id="UP000297248">
    <property type="component" value="Unassembled WGS sequence"/>
</dbReference>
<dbReference type="InterPro" id="IPR034139">
    <property type="entry name" value="TOPRIM_OLD"/>
</dbReference>
<accession>A0A4Y8AFB3</accession>
<gene>
    <name evidence="3" type="ORF">E2R65_05630</name>
    <name evidence="2" type="ORF">GGR35_001496</name>
</gene>
<dbReference type="PANTHER" id="PTHR43581:SF2">
    <property type="entry name" value="EXCINUCLEASE ATPASE SUBUNIT"/>
    <property type="match status" value="1"/>
</dbReference>
<reference evidence="2 5" key="3">
    <citation type="submission" date="2020-08" db="EMBL/GenBank/DDBJ databases">
        <title>Genomic Encyclopedia of Type Strains, Phase IV (KMG-IV): sequencing the most valuable type-strain genomes for metagenomic binning, comparative biology and taxonomic classification.</title>
        <authorList>
            <person name="Goeker M."/>
        </authorList>
    </citation>
    <scope>NUCLEOTIDE SEQUENCE [LARGE SCALE GENOMIC DNA]</scope>
    <source>
        <strain evidence="2 5">DSM 100995</strain>
    </source>
</reference>
<evidence type="ECO:0000313" key="5">
    <source>
        <dbReference type="Proteomes" id="UP000583101"/>
    </source>
</evidence>
<dbReference type="Proteomes" id="UP000583101">
    <property type="component" value="Unassembled WGS sequence"/>
</dbReference>
<dbReference type="InterPro" id="IPR051396">
    <property type="entry name" value="Bact_Antivir_Def_Nuclease"/>
</dbReference>
<dbReference type="SMART" id="SM00382">
    <property type="entry name" value="AAA"/>
    <property type="match status" value="1"/>
</dbReference>
<proteinExistence type="predicted"/>
<dbReference type="SUPFAM" id="SSF52540">
    <property type="entry name" value="P-loop containing nucleoside triphosphate hydrolases"/>
    <property type="match status" value="1"/>
</dbReference>
<keyword evidence="3" id="KW-0547">Nucleotide-binding</keyword>
<dbReference type="InterPro" id="IPR003593">
    <property type="entry name" value="AAA+_ATPase"/>
</dbReference>
<dbReference type="InterPro" id="IPR027417">
    <property type="entry name" value="P-loop_NTPase"/>
</dbReference>
<dbReference type="EMBL" id="SNQG01000002">
    <property type="protein sequence ID" value="TEW67467.1"/>
    <property type="molecule type" value="Genomic_DNA"/>
</dbReference>
<dbReference type="GO" id="GO:0016887">
    <property type="term" value="F:ATP hydrolysis activity"/>
    <property type="evidence" value="ECO:0007669"/>
    <property type="project" value="InterPro"/>
</dbReference>